<dbReference type="eggNOG" id="KOG2242">
    <property type="taxonomic scope" value="Eukaryota"/>
</dbReference>
<keyword evidence="7" id="KW-0539">Nucleus</keyword>
<dbReference type="AlphaFoldDB" id="K0RYG9"/>
<feature type="region of interest" description="Disordered" evidence="9">
    <location>
        <begin position="204"/>
        <end position="250"/>
    </location>
</feature>
<feature type="region of interest" description="Disordered" evidence="9">
    <location>
        <begin position="765"/>
        <end position="784"/>
    </location>
</feature>
<reference evidence="11 12" key="1">
    <citation type="journal article" date="2012" name="Genome Biol.">
        <title>Genome and low-iron response of an oceanic diatom adapted to chronic iron limitation.</title>
        <authorList>
            <person name="Lommer M."/>
            <person name="Specht M."/>
            <person name="Roy A.S."/>
            <person name="Kraemer L."/>
            <person name="Andreson R."/>
            <person name="Gutowska M.A."/>
            <person name="Wolf J."/>
            <person name="Bergner S.V."/>
            <person name="Schilhabel M.B."/>
            <person name="Klostermeier U.C."/>
            <person name="Beiko R.G."/>
            <person name="Rosenstiel P."/>
            <person name="Hippler M."/>
            <person name="Laroche J."/>
        </authorList>
    </citation>
    <scope>NUCLEOTIDE SEQUENCE [LARGE SCALE GENOMIC DNA]</scope>
    <source>
        <strain evidence="11 12">CCMP1005</strain>
    </source>
</reference>
<feature type="region of interest" description="Disordered" evidence="9">
    <location>
        <begin position="550"/>
        <end position="576"/>
    </location>
</feature>
<feature type="region of interest" description="Disordered" evidence="9">
    <location>
        <begin position="794"/>
        <end position="816"/>
    </location>
</feature>
<dbReference type="InterPro" id="IPR013320">
    <property type="entry name" value="ConA-like_dom_sf"/>
</dbReference>
<comment type="caution">
    <text evidence="11">The sequence shown here is derived from an EMBL/GenBank/DDBJ whole genome shotgun (WGS) entry which is preliminary data.</text>
</comment>
<feature type="domain" description="SPRY" evidence="10">
    <location>
        <begin position="380"/>
        <end position="522"/>
    </location>
</feature>
<evidence type="ECO:0000256" key="7">
    <source>
        <dbReference type="ARBA" id="ARBA00023242"/>
    </source>
</evidence>
<dbReference type="PANTHER" id="PTHR12786">
    <property type="entry name" value="SPLICING FACTOR SF3A-RELATED"/>
    <property type="match status" value="1"/>
</dbReference>
<dbReference type="GO" id="GO:0008380">
    <property type="term" value="P:RNA splicing"/>
    <property type="evidence" value="ECO:0007669"/>
    <property type="project" value="UniProtKB-KW"/>
</dbReference>
<keyword evidence="8" id="KW-0131">Cell cycle</keyword>
<dbReference type="GO" id="GO:0005737">
    <property type="term" value="C:cytoplasm"/>
    <property type="evidence" value="ECO:0007669"/>
    <property type="project" value="UniProtKB-SubCell"/>
</dbReference>
<feature type="compositionally biased region" description="Basic and acidic residues" evidence="9">
    <location>
        <begin position="730"/>
        <end position="739"/>
    </location>
</feature>
<dbReference type="Gene3D" id="2.60.120.920">
    <property type="match status" value="1"/>
</dbReference>
<dbReference type="InterPro" id="IPR003877">
    <property type="entry name" value="SPRY_dom"/>
</dbReference>
<feature type="compositionally biased region" description="Basic and acidic residues" evidence="9">
    <location>
        <begin position="705"/>
        <end position="717"/>
    </location>
</feature>
<dbReference type="CDD" id="cd11709">
    <property type="entry name" value="SPRY"/>
    <property type="match status" value="1"/>
</dbReference>
<keyword evidence="12" id="KW-1185">Reference proteome</keyword>
<dbReference type="SUPFAM" id="SSF49899">
    <property type="entry name" value="Concanavalin A-like lectins/glucanases"/>
    <property type="match status" value="1"/>
</dbReference>
<dbReference type="PANTHER" id="PTHR12786:SF1">
    <property type="entry name" value="SPLICING REGULATOR SDE2"/>
    <property type="match status" value="1"/>
</dbReference>
<feature type="compositionally biased region" description="Basic and acidic residues" evidence="9">
    <location>
        <begin position="796"/>
        <end position="808"/>
    </location>
</feature>
<evidence type="ECO:0000313" key="12">
    <source>
        <dbReference type="Proteomes" id="UP000266841"/>
    </source>
</evidence>
<dbReference type="InterPro" id="IPR025086">
    <property type="entry name" value="SDE2/SF3A3_SAP"/>
</dbReference>
<keyword evidence="6" id="KW-0508">mRNA splicing</keyword>
<comment type="subcellular location">
    <subcellularLocation>
        <location evidence="2">Cytoplasm</location>
    </subcellularLocation>
    <subcellularLocation>
        <location evidence="1">Nucleus</location>
    </subcellularLocation>
</comment>
<evidence type="ECO:0000259" key="10">
    <source>
        <dbReference type="SMART" id="SM00449"/>
    </source>
</evidence>
<feature type="region of interest" description="Disordered" evidence="9">
    <location>
        <begin position="865"/>
        <end position="895"/>
    </location>
</feature>
<sequence length="1199" mass="132979">MNLGEMAMARSQHREEHELLVTYEGPIHPSAVSDLLGTKSKRSWSLSLPTSGSDAGGSYVTRDDLFGIFSGKVGWPSSYFHVVTPKGNRYEGNLYPINSVRLEEDEGIYHQHEVTVAIHPRHSAIRGGKGGFGTLLKGQSKQAGAKQTLDFGACRDLSGRRLRHVNDEIKLRKWRELQAKRERGEDVDELEALKTPSGIRNWHLMVPNWSDGSSMSNKGRRKHERQLQREVRQLKRQKDQQHSERDQKRMQKEWEINEYVRRGEVEASRVAQGDDLKHDILLHLRSKRKLEKDETARESEAKAIRALNGNQKEPLVSEQADESFLLTLSGEMSLFDVTNASKKSADADGPFVTRLQSQSDFATAVVLMDPNKLKEVVAKGHGIYVEYQIQSAGLAQIGWIRRPESNSGTFLPNSDTGDGVGDDSESWGYDGSRGLKFHAGKEEPYGFGKDSNKLEWNVGDVLGSWCRIVPTDKSIEIGYSLNETDLGVAFKIDAVSSDEIAFYPALSLNMNEVVDVNTGPNFAQAMAKGCVGVGDLAKTDTNLHDSNFKEVEKTKSSACDAQVPEPKEPVNKRPREQAIEQNDVGPAETEPFDLNQVSSIEGLTSLGADRIKSILISMGIKCGGTLEDRANRLFSLKGLKRDEYPAKVRGKNFVFRCVGRLRPLIVTLLDVLALEVAAPPVLGDIFLRRVLNALHSILVAPAHERAQERRHEEEAHRRQSPPHVYSALVDGRKDERGEPPQDLPEEHDESHDLRLLSLGDDGHAQRALAREHPPERHADEGAVHVNQILVLRRRSSHGDAEEGIREGEPQLGEPEGVEWIDPSAHIFGNERPRKIREDHREAHNGDLLNAHLDEEPRRVQVRAGGNIAQDRPLAEEEYPGVAQDDPPDGEGHPGRELCRLEVRELQREANSDDNQVKYPLDAVLVHHEAGREVPHLDRVVAEVRQVGHRDDLVHDEEVPPDDLEDEHGEPGVRVERQLPPHGHHHDECRHAPERLPVFRMVHDRPHERHGHGRDQSDDETRHCEEARGFYPVYLVGRPAGLEGREAYHGRADVGSGLVDGAAGRHVHPLRGGLLHVDVGLDVPDAEGQLEEAEEPRGAATAGRFRLCHLGDGHAALHRVGGAGFPAARIGVGRGEGGVAAVRGQAGRTEGDRLRQRVVLGDRERHLGLVRFLWDTDCGCTDWGTGAGDPGDSPSVPACG</sequence>
<dbReference type="Proteomes" id="UP000266841">
    <property type="component" value="Unassembled WGS sequence"/>
</dbReference>
<organism evidence="11 12">
    <name type="scientific">Thalassiosira oceanica</name>
    <name type="common">Marine diatom</name>
    <dbReference type="NCBI Taxonomy" id="159749"/>
    <lineage>
        <taxon>Eukaryota</taxon>
        <taxon>Sar</taxon>
        <taxon>Stramenopiles</taxon>
        <taxon>Ochrophyta</taxon>
        <taxon>Bacillariophyta</taxon>
        <taxon>Coscinodiscophyceae</taxon>
        <taxon>Thalassiosirophycidae</taxon>
        <taxon>Thalassiosirales</taxon>
        <taxon>Thalassiosiraceae</taxon>
        <taxon>Thalassiosira</taxon>
    </lineage>
</organism>
<dbReference type="InterPro" id="IPR043136">
    <property type="entry name" value="B30.2/SPRY_sf"/>
</dbReference>
<dbReference type="OrthoDB" id="258495at2759"/>
<name>K0RYG9_THAOC</name>
<dbReference type="eggNOG" id="KOG2636">
    <property type="taxonomic scope" value="Eukaryota"/>
</dbReference>
<evidence type="ECO:0000256" key="1">
    <source>
        <dbReference type="ARBA" id="ARBA00004123"/>
    </source>
</evidence>
<feature type="compositionally biased region" description="Basic and acidic residues" evidence="9">
    <location>
        <begin position="565"/>
        <end position="576"/>
    </location>
</feature>
<keyword evidence="5" id="KW-0507">mRNA processing</keyword>
<evidence type="ECO:0000256" key="4">
    <source>
        <dbReference type="ARBA" id="ARBA00022490"/>
    </source>
</evidence>
<comment type="similarity">
    <text evidence="3">Belongs to the SDE2 family.</text>
</comment>
<dbReference type="eggNOG" id="KOG2827">
    <property type="taxonomic scope" value="Eukaryota"/>
</dbReference>
<feature type="region of interest" description="Disordered" evidence="9">
    <location>
        <begin position="705"/>
        <end position="750"/>
    </location>
</feature>
<gene>
    <name evidence="11" type="ORF">THAOC_21013</name>
</gene>
<dbReference type="EMBL" id="AGNL01024147">
    <property type="protein sequence ID" value="EJK58828.1"/>
    <property type="molecule type" value="Genomic_DNA"/>
</dbReference>
<evidence type="ECO:0000256" key="9">
    <source>
        <dbReference type="SAM" id="MobiDB-lite"/>
    </source>
</evidence>
<evidence type="ECO:0000256" key="8">
    <source>
        <dbReference type="ARBA" id="ARBA00023306"/>
    </source>
</evidence>
<evidence type="ECO:0000313" key="11">
    <source>
        <dbReference type="EMBL" id="EJK58828.1"/>
    </source>
</evidence>
<feature type="compositionally biased region" description="Basic and acidic residues" evidence="9">
    <location>
        <begin position="765"/>
        <end position="782"/>
    </location>
</feature>
<dbReference type="InterPro" id="IPR051421">
    <property type="entry name" value="RNA_Proc_DNA_Dmg_Regulator"/>
</dbReference>
<evidence type="ECO:0000256" key="6">
    <source>
        <dbReference type="ARBA" id="ARBA00023187"/>
    </source>
</evidence>
<feature type="compositionally biased region" description="Basic and acidic residues" evidence="9">
    <location>
        <begin position="225"/>
        <end position="250"/>
    </location>
</feature>
<dbReference type="Pfam" id="PF22782">
    <property type="entry name" value="SDE2"/>
    <property type="match status" value="1"/>
</dbReference>
<protein>
    <recommendedName>
        <fullName evidence="10">SPRY domain-containing protein</fullName>
    </recommendedName>
</protein>
<dbReference type="Pfam" id="PF00622">
    <property type="entry name" value="SPRY"/>
    <property type="match status" value="1"/>
</dbReference>
<accession>K0RYG9</accession>
<dbReference type="GO" id="GO:0006397">
    <property type="term" value="P:mRNA processing"/>
    <property type="evidence" value="ECO:0007669"/>
    <property type="project" value="UniProtKB-KW"/>
</dbReference>
<dbReference type="GO" id="GO:0005634">
    <property type="term" value="C:nucleus"/>
    <property type="evidence" value="ECO:0007669"/>
    <property type="project" value="UniProtKB-SubCell"/>
</dbReference>
<dbReference type="InterPro" id="IPR053822">
    <property type="entry name" value="SDE2-like_dom"/>
</dbReference>
<keyword evidence="4" id="KW-0963">Cytoplasm</keyword>
<dbReference type="Pfam" id="PF13297">
    <property type="entry name" value="SDE2_2C"/>
    <property type="match status" value="1"/>
</dbReference>
<proteinExistence type="inferred from homology"/>
<evidence type="ECO:0000256" key="3">
    <source>
        <dbReference type="ARBA" id="ARBA00008726"/>
    </source>
</evidence>
<evidence type="ECO:0000256" key="2">
    <source>
        <dbReference type="ARBA" id="ARBA00004496"/>
    </source>
</evidence>
<dbReference type="SMART" id="SM00449">
    <property type="entry name" value="SPRY"/>
    <property type="match status" value="1"/>
</dbReference>
<evidence type="ECO:0000256" key="5">
    <source>
        <dbReference type="ARBA" id="ARBA00022664"/>
    </source>
</evidence>